<sequence length="361" mass="39237">MMRVCAAMALVFAAAPAGAAVLTAPLQAALRYWQAGEYASAVQAFETILWLEDLPPDVHGQADSYAAVATEYLAGRTVLPSGYGIAGVGHYRENNSIAGRGEARDLFAGLRAGGRVNLVSSSALTINASVDYRYRRYDHADRRDDSDLRWSLGGSRPIGRTGWAFGARGWLSARGDGVTRSDAGVFTTFRFREGKGDQFEIGAELRRRAYPYGPLRYRTRDIVEATASWTHALAGGRASVGLAAHGGRVFPDSAMPDGASGFIGLSPSVNVTVSERIGAYVFGWWQNDRYAVERFLSDSSDAVTGQAMRNDNLYEVGGGMTWNFAPGWELNPGILYVRDRSNIVGVNYSATEFTLNLRRDF</sequence>
<evidence type="ECO:0008006" key="4">
    <source>
        <dbReference type="Google" id="ProtNLM"/>
    </source>
</evidence>
<evidence type="ECO:0000313" key="2">
    <source>
        <dbReference type="EMBL" id="MQT16423.1"/>
    </source>
</evidence>
<reference evidence="2 3" key="1">
    <citation type="submission" date="2019-09" db="EMBL/GenBank/DDBJ databases">
        <title>Polymorphobacter sp. isolated from a lake in China.</title>
        <authorList>
            <person name="Liu Z."/>
        </authorList>
    </citation>
    <scope>NUCLEOTIDE SEQUENCE [LARGE SCALE GENOMIC DNA]</scope>
    <source>
        <strain evidence="2 3">D40P</strain>
    </source>
</reference>
<dbReference type="EMBL" id="WIOL01000001">
    <property type="protein sequence ID" value="MQT16423.1"/>
    <property type="molecule type" value="Genomic_DNA"/>
</dbReference>
<protein>
    <recommendedName>
        <fullName evidence="4">DUF560 domain-containing protein</fullName>
    </recommendedName>
</protein>
<evidence type="ECO:0000313" key="3">
    <source>
        <dbReference type="Proteomes" id="UP000481327"/>
    </source>
</evidence>
<keyword evidence="1" id="KW-0732">Signal</keyword>
<dbReference type="OrthoDB" id="9815357at2"/>
<feature type="signal peptide" evidence="1">
    <location>
        <begin position="1"/>
        <end position="19"/>
    </location>
</feature>
<dbReference type="AlphaFoldDB" id="A0A7C9KKE1"/>
<name>A0A7C9KKE1_9SPHN</name>
<gene>
    <name evidence="2" type="ORF">F3168_04020</name>
</gene>
<organism evidence="2 3">
    <name type="scientific">Sandarakinorhabdus fusca</name>
    <dbReference type="NCBI Taxonomy" id="1439888"/>
    <lineage>
        <taxon>Bacteria</taxon>
        <taxon>Pseudomonadati</taxon>
        <taxon>Pseudomonadota</taxon>
        <taxon>Alphaproteobacteria</taxon>
        <taxon>Sphingomonadales</taxon>
        <taxon>Sphingosinicellaceae</taxon>
        <taxon>Sandarakinorhabdus</taxon>
    </lineage>
</organism>
<keyword evidence="3" id="KW-1185">Reference proteome</keyword>
<feature type="chain" id="PRO_5028932239" description="DUF560 domain-containing protein" evidence="1">
    <location>
        <begin position="20"/>
        <end position="361"/>
    </location>
</feature>
<proteinExistence type="predicted"/>
<accession>A0A7C9KKE1</accession>
<dbReference type="Proteomes" id="UP000481327">
    <property type="component" value="Unassembled WGS sequence"/>
</dbReference>
<dbReference type="RefSeq" id="WP_152576821.1">
    <property type="nucleotide sequence ID" value="NZ_JAATJI010000001.1"/>
</dbReference>
<comment type="caution">
    <text evidence="2">The sequence shown here is derived from an EMBL/GenBank/DDBJ whole genome shotgun (WGS) entry which is preliminary data.</text>
</comment>
<evidence type="ECO:0000256" key="1">
    <source>
        <dbReference type="SAM" id="SignalP"/>
    </source>
</evidence>